<name>A0A9P6W7Z9_RHOMI</name>
<dbReference type="GO" id="GO:0016747">
    <property type="term" value="F:acyltransferase activity, transferring groups other than amino-acyl groups"/>
    <property type="evidence" value="ECO:0007669"/>
    <property type="project" value="InterPro"/>
</dbReference>
<evidence type="ECO:0000256" key="2">
    <source>
        <dbReference type="ARBA" id="ARBA00023315"/>
    </source>
</evidence>
<gene>
    <name evidence="5" type="ORF">C6P46_001242</name>
</gene>
<feature type="region of interest" description="Disordered" evidence="3">
    <location>
        <begin position="128"/>
        <end position="164"/>
    </location>
</feature>
<dbReference type="PROSITE" id="PS51186">
    <property type="entry name" value="GNAT"/>
    <property type="match status" value="1"/>
</dbReference>
<feature type="domain" description="N-acetyltransferase" evidence="4">
    <location>
        <begin position="49"/>
        <end position="316"/>
    </location>
</feature>
<dbReference type="EMBL" id="PUHQ01000013">
    <property type="protein sequence ID" value="KAG0664646.1"/>
    <property type="molecule type" value="Genomic_DNA"/>
</dbReference>
<dbReference type="GO" id="GO:0007064">
    <property type="term" value="P:mitotic sister chromatid cohesion"/>
    <property type="evidence" value="ECO:0007669"/>
    <property type="project" value="TreeGrafter"/>
</dbReference>
<dbReference type="InterPro" id="IPR016181">
    <property type="entry name" value="Acyl_CoA_acyltransferase"/>
</dbReference>
<evidence type="ECO:0000256" key="1">
    <source>
        <dbReference type="ARBA" id="ARBA00022679"/>
    </source>
</evidence>
<feature type="compositionally biased region" description="Basic and acidic residues" evidence="3">
    <location>
        <begin position="245"/>
        <end position="267"/>
    </location>
</feature>
<feature type="compositionally biased region" description="Basic and acidic residues" evidence="3">
    <location>
        <begin position="147"/>
        <end position="164"/>
    </location>
</feature>
<evidence type="ECO:0000313" key="6">
    <source>
        <dbReference type="Proteomes" id="UP000777482"/>
    </source>
</evidence>
<dbReference type="InterPro" id="IPR000182">
    <property type="entry name" value="GNAT_dom"/>
</dbReference>
<feature type="region of interest" description="Disordered" evidence="3">
    <location>
        <begin position="205"/>
        <end position="267"/>
    </location>
</feature>
<dbReference type="OrthoDB" id="47374at2759"/>
<dbReference type="Proteomes" id="UP000777482">
    <property type="component" value="Unassembled WGS sequence"/>
</dbReference>
<evidence type="ECO:0000313" key="5">
    <source>
        <dbReference type="EMBL" id="KAG0664646.1"/>
    </source>
</evidence>
<dbReference type="Gene3D" id="3.40.630.30">
    <property type="match status" value="1"/>
</dbReference>
<reference evidence="5 6" key="1">
    <citation type="submission" date="2020-11" db="EMBL/GenBank/DDBJ databases">
        <title>Kefir isolates.</title>
        <authorList>
            <person name="Marcisauskas S."/>
            <person name="Kim Y."/>
            <person name="Blasche S."/>
        </authorList>
    </citation>
    <scope>NUCLEOTIDE SEQUENCE [LARGE SCALE GENOMIC DNA]</scope>
    <source>
        <strain evidence="5 6">KR</strain>
    </source>
</reference>
<keyword evidence="6" id="KW-1185">Reference proteome</keyword>
<organism evidence="5 6">
    <name type="scientific">Rhodotorula mucilaginosa</name>
    <name type="common">Yeast</name>
    <name type="synonym">Rhodotorula rubra</name>
    <dbReference type="NCBI Taxonomy" id="5537"/>
    <lineage>
        <taxon>Eukaryota</taxon>
        <taxon>Fungi</taxon>
        <taxon>Dikarya</taxon>
        <taxon>Basidiomycota</taxon>
        <taxon>Pucciniomycotina</taxon>
        <taxon>Microbotryomycetes</taxon>
        <taxon>Sporidiobolales</taxon>
        <taxon>Sporidiobolaceae</taxon>
        <taxon>Rhodotorula</taxon>
    </lineage>
</organism>
<sequence length="322" mass="35216">MALFASLSSPHRPPNATMSAVLSALPELPKLVEPAQTINGKRIRVPPRVNLSPVTVNNLGTVRKLHNVLFPVNYDSHFYSSLTDDRLHHPEDYCKLIYYQDLPVGVLVCRLEENDHAAPKTLSEAVASVASSSAEEANGKEQSSSEDTAKEGGGKKASDSKKPQIDDQKTYKLYVMTLGVLAPYRQQGLGSKLIHHVLSTAAESLAQPPAAPTPSSTHTPKANGASPAAPPTKGGKASSSAKPESTTKKDEKDEEEKERKEPLKPRVESVYLHVQVGNDEAKRFWEKWGFEVKETVTDYYRKISPRDAWLLERKVAPAATSS</sequence>
<dbReference type="CDD" id="cd04301">
    <property type="entry name" value="NAT_SF"/>
    <property type="match status" value="1"/>
</dbReference>
<dbReference type="InterPro" id="IPR051556">
    <property type="entry name" value="N-term/lysine_N-AcTrnsfr"/>
</dbReference>
<dbReference type="GO" id="GO:0031415">
    <property type="term" value="C:NatA complex"/>
    <property type="evidence" value="ECO:0007669"/>
    <property type="project" value="TreeGrafter"/>
</dbReference>
<dbReference type="SUPFAM" id="SSF55729">
    <property type="entry name" value="Acyl-CoA N-acyltransferases (Nat)"/>
    <property type="match status" value="1"/>
</dbReference>
<comment type="caution">
    <text evidence="5">The sequence shown here is derived from an EMBL/GenBank/DDBJ whole genome shotgun (WGS) entry which is preliminary data.</text>
</comment>
<accession>A0A9P6W7Z9</accession>
<protein>
    <recommendedName>
        <fullName evidence="4">N-acetyltransferase domain-containing protein</fullName>
    </recommendedName>
</protein>
<evidence type="ECO:0000256" key="3">
    <source>
        <dbReference type="SAM" id="MobiDB-lite"/>
    </source>
</evidence>
<evidence type="ECO:0000259" key="4">
    <source>
        <dbReference type="PROSITE" id="PS51186"/>
    </source>
</evidence>
<dbReference type="PANTHER" id="PTHR42919:SF8">
    <property type="entry name" value="N-ALPHA-ACETYLTRANSFERASE 50"/>
    <property type="match status" value="1"/>
</dbReference>
<dbReference type="PANTHER" id="PTHR42919">
    <property type="entry name" value="N-ALPHA-ACETYLTRANSFERASE"/>
    <property type="match status" value="1"/>
</dbReference>
<keyword evidence="2" id="KW-0012">Acyltransferase</keyword>
<feature type="compositionally biased region" description="Low complexity" evidence="3">
    <location>
        <begin position="205"/>
        <end position="220"/>
    </location>
</feature>
<dbReference type="AlphaFoldDB" id="A0A9P6W7Z9"/>
<keyword evidence="1" id="KW-0808">Transferase</keyword>
<proteinExistence type="predicted"/>